<feature type="domain" description="5'-Nucleotidase C-terminal" evidence="2">
    <location>
        <begin position="242"/>
        <end position="405"/>
    </location>
</feature>
<dbReference type="SUPFAM" id="SSF55816">
    <property type="entry name" value="5'-nucleotidase (syn. UDP-sugar hydrolase), C-terminal domain"/>
    <property type="match status" value="1"/>
</dbReference>
<dbReference type="EMBL" id="JAUSQM010000001">
    <property type="protein sequence ID" value="MDP9821788.1"/>
    <property type="molecule type" value="Genomic_DNA"/>
</dbReference>
<reference evidence="4 5" key="1">
    <citation type="submission" date="2023-07" db="EMBL/GenBank/DDBJ databases">
        <title>Sequencing the genomes of 1000 actinobacteria strains.</title>
        <authorList>
            <person name="Klenk H.-P."/>
        </authorList>
    </citation>
    <scope>NUCLEOTIDE SEQUENCE [LARGE SCALE GENOMIC DNA]</scope>
    <source>
        <strain evidence="4 5">GD13</strain>
    </source>
</reference>
<protein>
    <submittedName>
        <fullName evidence="4">5'-nucleotidase</fullName>
        <ecNumber evidence="4">3.1.3.5</ecNumber>
    </submittedName>
</protein>
<keyword evidence="1 4" id="KW-0378">Hydrolase</keyword>
<evidence type="ECO:0000256" key="1">
    <source>
        <dbReference type="RuleBase" id="RU362119"/>
    </source>
</evidence>
<dbReference type="InterPro" id="IPR008334">
    <property type="entry name" value="5'-Nucleotdase_C"/>
</dbReference>
<evidence type="ECO:0000259" key="2">
    <source>
        <dbReference type="Pfam" id="PF02872"/>
    </source>
</evidence>
<dbReference type="Proteomes" id="UP001240447">
    <property type="component" value="Unassembled WGS sequence"/>
</dbReference>
<dbReference type="RefSeq" id="WP_181641590.1">
    <property type="nucleotide sequence ID" value="NZ_CCXJ01000108.1"/>
</dbReference>
<dbReference type="EC" id="3.1.3.5" evidence="4"/>
<dbReference type="InterPro" id="IPR029052">
    <property type="entry name" value="Metallo-depent_PP-like"/>
</dbReference>
<dbReference type="PANTHER" id="PTHR11575:SF24">
    <property type="entry name" value="5'-NUCLEOTIDASE"/>
    <property type="match status" value="1"/>
</dbReference>
<dbReference type="InterPro" id="IPR006179">
    <property type="entry name" value="5_nucleotidase/apyrase"/>
</dbReference>
<dbReference type="Gene3D" id="3.60.21.10">
    <property type="match status" value="1"/>
</dbReference>
<dbReference type="InterPro" id="IPR032109">
    <property type="entry name" value="Big_3_5"/>
</dbReference>
<dbReference type="InterPro" id="IPR036907">
    <property type="entry name" value="5'-Nucleotdase_C_sf"/>
</dbReference>
<dbReference type="Pfam" id="PF16640">
    <property type="entry name" value="Big_3_5"/>
    <property type="match status" value="1"/>
</dbReference>
<dbReference type="GO" id="GO:0008253">
    <property type="term" value="F:5'-nucleotidase activity"/>
    <property type="evidence" value="ECO:0007669"/>
    <property type="project" value="UniProtKB-EC"/>
</dbReference>
<comment type="caution">
    <text evidence="4">The sequence shown here is derived from an EMBL/GenBank/DDBJ whole genome shotgun (WGS) entry which is preliminary data.</text>
</comment>
<evidence type="ECO:0000313" key="5">
    <source>
        <dbReference type="Proteomes" id="UP001240447"/>
    </source>
</evidence>
<dbReference type="PRINTS" id="PR01607">
    <property type="entry name" value="APYRASEFAMLY"/>
</dbReference>
<gene>
    <name evidence="4" type="ORF">J2S59_001597</name>
</gene>
<dbReference type="SUPFAM" id="SSF56300">
    <property type="entry name" value="Metallo-dependent phosphatases"/>
    <property type="match status" value="1"/>
</dbReference>
<dbReference type="Pfam" id="PF02872">
    <property type="entry name" value="5_nucleotid_C"/>
    <property type="match status" value="1"/>
</dbReference>
<feature type="domain" description="Bacterial Ig-like" evidence="3">
    <location>
        <begin position="564"/>
        <end position="634"/>
    </location>
</feature>
<organism evidence="4 5">
    <name type="scientific">Nocardioides massiliensis</name>
    <dbReference type="NCBI Taxonomy" id="1325935"/>
    <lineage>
        <taxon>Bacteria</taxon>
        <taxon>Bacillati</taxon>
        <taxon>Actinomycetota</taxon>
        <taxon>Actinomycetes</taxon>
        <taxon>Propionibacteriales</taxon>
        <taxon>Nocardioidaceae</taxon>
        <taxon>Nocardioides</taxon>
    </lineage>
</organism>
<evidence type="ECO:0000313" key="4">
    <source>
        <dbReference type="EMBL" id="MDP9821788.1"/>
    </source>
</evidence>
<comment type="similarity">
    <text evidence="1">Belongs to the 5'-nucleotidase family.</text>
</comment>
<dbReference type="Gene3D" id="2.60.40.10">
    <property type="entry name" value="Immunoglobulins"/>
    <property type="match status" value="1"/>
</dbReference>
<name>A0ABT9NMZ1_9ACTN</name>
<evidence type="ECO:0000259" key="3">
    <source>
        <dbReference type="Pfam" id="PF16640"/>
    </source>
</evidence>
<keyword evidence="1" id="KW-0547">Nucleotide-binding</keyword>
<proteinExistence type="inferred from homology"/>
<dbReference type="Gene3D" id="3.90.780.10">
    <property type="entry name" value="5'-Nucleotidase, C-terminal domain"/>
    <property type="match status" value="1"/>
</dbReference>
<dbReference type="PANTHER" id="PTHR11575">
    <property type="entry name" value="5'-NUCLEOTIDASE-RELATED"/>
    <property type="match status" value="1"/>
</dbReference>
<accession>A0ABT9NMZ1</accession>
<keyword evidence="5" id="KW-1185">Reference proteome</keyword>
<dbReference type="InterPro" id="IPR013783">
    <property type="entry name" value="Ig-like_fold"/>
</dbReference>
<sequence length="737" mass="78527">MGASSWLAELSSEAPAKLRSQIEARADFPLLAANVAERGKTTPAFEPYSLHEVGGLRVAVIGAVTEDTKRTAPPGALNGLDFYDPVVMLNARAQRLKDGNPANGEADIVVAIYHDGAAWGEDCELLAHEVGAGASFGKLVLQTRWEVDAILTAHTHRAYSCDAPTPGRPGRERPVLQAGSYGEQVGLVRLTYDRAARDVTNYSTQIVPRAAAVDRTLPVVRLVVDVVQSALDLLQIVAGQRIGTITGDFSRARTDGEVDFGRESPLVNGIADAIRASARDAGGNGPLIGLMHPELVRADLRYKGTLLPLGNTDGVVTYAEADAVLPFWTQMVVVPVTGAQLRQLLEEQYIGASSQPRYHFGLSENATVTFDPARAVGEKVTSVTIDGSPLDPAATYRIATSEYVVASNQFPALRGVTPRPLGKTVRDALAEQLTERSPWTPSFARRQVLMTAPTGPLTPGSTASVRLAALGMQAAGAPAAKEVEARLRPTGSKPESLGTYPVRDRRADFRLRVPSSVPAGTRIELVVKPTRTMTSLAVAGRGSAPPSDPLPAPKVTATLSQARPQVGRGRPVLTATVARGSTPARSGTVTVRLGGQELGSAAVRNGKASVRLPAFTEPGAKKLEVVFSGEGQRAVASITARPRKAKPTLRVRVMPKRPRATRAHPRIRVRVVAPGITAKGRVNVRARGRVYRAPLRNGVATVRLRPFPRAGVYRVRVVHPAGPLTTRAVQVVRVRVR</sequence>